<sequence>MNNTKISKLQEILEGREKRAHLQKKLLETYNIPLASFTLNIPGPEKNSPILKKIHHIGASILEEELRKRSIPLIYSETNESAAGPEQFFCIDWDATSIKRLTVSIEEKDDLGRLFDFDVFNENGSQISRQLLGLQGRKCLLCHEKPAICSRNKSHSLEELLKAVYNTIKDYESKK</sequence>
<organism evidence="5 6">
    <name type="scientific">Anaerovirgula multivorans</name>
    <dbReference type="NCBI Taxonomy" id="312168"/>
    <lineage>
        <taxon>Bacteria</taxon>
        <taxon>Bacillati</taxon>
        <taxon>Bacillota</taxon>
        <taxon>Clostridia</taxon>
        <taxon>Peptostreptococcales</taxon>
        <taxon>Natronincolaceae</taxon>
        <taxon>Anaerovirgula</taxon>
    </lineage>
</organism>
<dbReference type="OrthoDB" id="3196716at2"/>
<dbReference type="GO" id="GO:0050519">
    <property type="term" value="F:holo-citrate lyase synthase activity"/>
    <property type="evidence" value="ECO:0007669"/>
    <property type="project" value="UniProtKB-EC"/>
</dbReference>
<evidence type="ECO:0000256" key="4">
    <source>
        <dbReference type="ARBA" id="ARBA00048574"/>
    </source>
</evidence>
<evidence type="ECO:0000256" key="3">
    <source>
        <dbReference type="ARBA" id="ARBA00022695"/>
    </source>
</evidence>
<evidence type="ECO:0000313" key="5">
    <source>
        <dbReference type="EMBL" id="SNS59386.1"/>
    </source>
</evidence>
<evidence type="ECO:0000256" key="2">
    <source>
        <dbReference type="ARBA" id="ARBA00022679"/>
    </source>
</evidence>
<dbReference type="AlphaFoldDB" id="A0A239FQP0"/>
<proteinExistence type="predicted"/>
<dbReference type="Pfam" id="PF03802">
    <property type="entry name" value="CitX"/>
    <property type="match status" value="1"/>
</dbReference>
<dbReference type="GO" id="GO:0051191">
    <property type="term" value="P:prosthetic group biosynthetic process"/>
    <property type="evidence" value="ECO:0007669"/>
    <property type="project" value="InterPro"/>
</dbReference>
<protein>
    <recommendedName>
        <fullName evidence="1">citrate lyase holo-[acyl-carrier protein] synthase</fullName>
        <ecNumber evidence="1">2.7.7.61</ecNumber>
    </recommendedName>
</protein>
<keyword evidence="2" id="KW-0808">Transferase</keyword>
<dbReference type="InterPro" id="IPR005551">
    <property type="entry name" value="CitX"/>
</dbReference>
<evidence type="ECO:0000256" key="1">
    <source>
        <dbReference type="ARBA" id="ARBA00012524"/>
    </source>
</evidence>
<accession>A0A239FQP0</accession>
<evidence type="ECO:0000313" key="6">
    <source>
        <dbReference type="Proteomes" id="UP000198304"/>
    </source>
</evidence>
<dbReference type="NCBIfam" id="TIGR03124">
    <property type="entry name" value="citrate_citX"/>
    <property type="match status" value="1"/>
</dbReference>
<dbReference type="EC" id="2.7.7.61" evidence="1"/>
<reference evidence="5 6" key="1">
    <citation type="submission" date="2017-06" db="EMBL/GenBank/DDBJ databases">
        <authorList>
            <person name="Kim H.J."/>
            <person name="Triplett B.A."/>
        </authorList>
    </citation>
    <scope>NUCLEOTIDE SEQUENCE [LARGE SCALE GENOMIC DNA]</scope>
    <source>
        <strain evidence="5 6">SCA</strain>
    </source>
</reference>
<dbReference type="EMBL" id="FZOJ01000014">
    <property type="protein sequence ID" value="SNS59386.1"/>
    <property type="molecule type" value="Genomic_DNA"/>
</dbReference>
<keyword evidence="6" id="KW-1185">Reference proteome</keyword>
<keyword evidence="3" id="KW-0548">Nucleotidyltransferase</keyword>
<comment type="catalytic activity">
    <reaction evidence="4">
        <text>apo-[citrate lyase ACP] + 2'-(5''-triphospho-alpha-D-ribosyl)-3'-dephospho-CoA = holo-[citrate lyase ACP] + diphosphate</text>
        <dbReference type="Rhea" id="RHEA:16333"/>
        <dbReference type="Rhea" id="RHEA-COMP:10157"/>
        <dbReference type="Rhea" id="RHEA-COMP:10158"/>
        <dbReference type="ChEBI" id="CHEBI:29999"/>
        <dbReference type="ChEBI" id="CHEBI:33019"/>
        <dbReference type="ChEBI" id="CHEBI:61378"/>
        <dbReference type="ChEBI" id="CHEBI:82683"/>
        <dbReference type="EC" id="2.7.7.61"/>
    </reaction>
</comment>
<dbReference type="RefSeq" id="WP_089283562.1">
    <property type="nucleotide sequence ID" value="NZ_FZOJ01000014.1"/>
</dbReference>
<dbReference type="Proteomes" id="UP000198304">
    <property type="component" value="Unassembled WGS sequence"/>
</dbReference>
<gene>
    <name evidence="5" type="ORF">SAMN05446037_10147</name>
</gene>
<name>A0A239FQP0_9FIRM</name>